<dbReference type="AlphaFoldDB" id="A0AAW1QQP3"/>
<reference evidence="4 5" key="1">
    <citation type="journal article" date="2024" name="Nat. Commun.">
        <title>Phylogenomics reveals the evolutionary origins of lichenization in chlorophyte algae.</title>
        <authorList>
            <person name="Puginier C."/>
            <person name="Libourel C."/>
            <person name="Otte J."/>
            <person name="Skaloud P."/>
            <person name="Haon M."/>
            <person name="Grisel S."/>
            <person name="Petersen M."/>
            <person name="Berrin J.G."/>
            <person name="Delaux P.M."/>
            <person name="Dal Grande F."/>
            <person name="Keller J."/>
        </authorList>
    </citation>
    <scope>NUCLEOTIDE SEQUENCE [LARGE SCALE GENOMIC DNA]</scope>
    <source>
        <strain evidence="4 5">SAG 2043</strain>
    </source>
</reference>
<dbReference type="Proteomes" id="UP001489004">
    <property type="component" value="Unassembled WGS sequence"/>
</dbReference>
<evidence type="ECO:0000256" key="1">
    <source>
        <dbReference type="ARBA" id="ARBA00009209"/>
    </source>
</evidence>
<organism evidence="4 5">
    <name type="scientific">[Myrmecia] bisecta</name>
    <dbReference type="NCBI Taxonomy" id="41462"/>
    <lineage>
        <taxon>Eukaryota</taxon>
        <taxon>Viridiplantae</taxon>
        <taxon>Chlorophyta</taxon>
        <taxon>core chlorophytes</taxon>
        <taxon>Trebouxiophyceae</taxon>
        <taxon>Trebouxiales</taxon>
        <taxon>Trebouxiaceae</taxon>
        <taxon>Myrmecia</taxon>
    </lineage>
</organism>
<comment type="caution">
    <text evidence="4">The sequence shown here is derived from an EMBL/GenBank/DDBJ whole genome shotgun (WGS) entry which is preliminary data.</text>
</comment>
<protein>
    <recommendedName>
        <fullName evidence="6">Cellulase</fullName>
    </recommendedName>
</protein>
<evidence type="ECO:0000256" key="2">
    <source>
        <dbReference type="ARBA" id="ARBA00022801"/>
    </source>
</evidence>
<dbReference type="InterPro" id="IPR002037">
    <property type="entry name" value="Glyco_hydro_8"/>
</dbReference>
<proteinExistence type="inferred from homology"/>
<gene>
    <name evidence="4" type="ORF">WJX72_005859</name>
</gene>
<dbReference type="EMBL" id="JALJOR010000002">
    <property type="protein sequence ID" value="KAK9823839.1"/>
    <property type="molecule type" value="Genomic_DNA"/>
</dbReference>
<accession>A0AAW1QQP3</accession>
<evidence type="ECO:0000313" key="4">
    <source>
        <dbReference type="EMBL" id="KAK9823839.1"/>
    </source>
</evidence>
<evidence type="ECO:0000256" key="3">
    <source>
        <dbReference type="ARBA" id="ARBA00023295"/>
    </source>
</evidence>
<dbReference type="GO" id="GO:0004553">
    <property type="term" value="F:hydrolase activity, hydrolyzing O-glycosyl compounds"/>
    <property type="evidence" value="ECO:0007669"/>
    <property type="project" value="InterPro"/>
</dbReference>
<name>A0AAW1QQP3_9CHLO</name>
<dbReference type="SUPFAM" id="SSF48208">
    <property type="entry name" value="Six-hairpin glycosidases"/>
    <property type="match status" value="1"/>
</dbReference>
<keyword evidence="2" id="KW-0378">Hydrolase</keyword>
<dbReference type="Gene3D" id="1.50.10.10">
    <property type="match status" value="1"/>
</dbReference>
<dbReference type="PRINTS" id="PR00735">
    <property type="entry name" value="GLHYDRLASE8"/>
</dbReference>
<dbReference type="GO" id="GO:0005975">
    <property type="term" value="P:carbohydrate metabolic process"/>
    <property type="evidence" value="ECO:0007669"/>
    <property type="project" value="InterPro"/>
</dbReference>
<evidence type="ECO:0000313" key="5">
    <source>
        <dbReference type="Proteomes" id="UP001489004"/>
    </source>
</evidence>
<sequence length="315" mass="34752">MCWQQVQRGGVVVTNPNPGAGAHNSATNGDLDAAYALLLAANKWGCERYRERALAVCKALLQWCIHPRTNVLTVGDWCQPVVPQHAISRHSDYMLTHLALFAQEDTANRQNWTAVFDATRAALVQLSSLHTTGLVPDFAQLDAVDEMYRPPSGRVLETDNDPHFFYNACRVPWRLAVYYHETKDEAVLPALLAMQMFFESQQEVVAGYTLEGKPLADYPAIPFLAPVWCLFEVMGSGHSRRVAAAIEGLQAQGYASYYGETIELLCLLQLQLQDEKVSAREVGLVTNDDVCPSEGNLLRVVLSGSDAGVSLQIKS</sequence>
<dbReference type="InterPro" id="IPR012341">
    <property type="entry name" value="6hp_glycosidase-like_sf"/>
</dbReference>
<keyword evidence="5" id="KW-1185">Reference proteome</keyword>
<evidence type="ECO:0008006" key="6">
    <source>
        <dbReference type="Google" id="ProtNLM"/>
    </source>
</evidence>
<dbReference type="Pfam" id="PF01270">
    <property type="entry name" value="Glyco_hydro_8"/>
    <property type="match status" value="1"/>
</dbReference>
<comment type="similarity">
    <text evidence="1">Belongs to the glycosyl hydrolase 8 (cellulase D) family.</text>
</comment>
<keyword evidence="3" id="KW-0326">Glycosidase</keyword>
<dbReference type="InterPro" id="IPR008928">
    <property type="entry name" value="6-hairpin_glycosidase_sf"/>
</dbReference>